<comment type="pathway">
    <text evidence="2 9">Cofactor biosynthesis; adenosylcobalamin biosynthesis.</text>
</comment>
<dbReference type="PANTHER" id="PTHR34308:SF1">
    <property type="entry name" value="COBALAMIN BIOSYNTHESIS PROTEIN CBIB"/>
    <property type="match status" value="1"/>
</dbReference>
<evidence type="ECO:0000256" key="5">
    <source>
        <dbReference type="ARBA" id="ARBA00022573"/>
    </source>
</evidence>
<evidence type="ECO:0000256" key="9">
    <source>
        <dbReference type="HAMAP-Rule" id="MF_00024"/>
    </source>
</evidence>
<dbReference type="NCBIfam" id="NF002276">
    <property type="entry name" value="PRK01209.1-4"/>
    <property type="match status" value="1"/>
</dbReference>
<evidence type="ECO:0000256" key="6">
    <source>
        <dbReference type="ARBA" id="ARBA00022692"/>
    </source>
</evidence>
<comment type="subcellular location">
    <subcellularLocation>
        <location evidence="1 9">Cell membrane</location>
        <topology evidence="1 9">Multi-pass membrane protein</topology>
    </subcellularLocation>
</comment>
<sequence length="322" mass="32790">MMKQRGERAAGLLAGAVLDRTVPDPRRGHPVALFGAAAARLERALYRPSRARGAVFTAAAVGSAAALGALAERAPGPGTRTAATAAAAWAVSGGAMLRREAGRIAGALEAGDLDEARRRLPGLCGRDPSELDGKGIARAAVESVAENTSDAAVGGHVWGALLGLPGLLGHRAANTLDAMVGYRSERYLRFGSAAARLDDVAGWAPSRLTALLACAAAPLVGGDTRRALAATARYGHRHPSPNAGYCEAAFAGALDLRLGGANRYGDRVEHRPELGDGRPPGPADLRRAIRLAGIVDAASAGLAALAAAGVPERVPGANRGRR</sequence>
<keyword evidence="8 9" id="KW-0472">Membrane</keyword>
<evidence type="ECO:0000256" key="3">
    <source>
        <dbReference type="ARBA" id="ARBA00006263"/>
    </source>
</evidence>
<dbReference type="GO" id="GO:0048472">
    <property type="term" value="F:threonine-phosphate decarboxylase activity"/>
    <property type="evidence" value="ECO:0007669"/>
    <property type="project" value="InterPro"/>
</dbReference>
<dbReference type="NCBIfam" id="TIGR00380">
    <property type="entry name" value="cobal_cbiB"/>
    <property type="match status" value="1"/>
</dbReference>
<dbReference type="GO" id="GO:0009236">
    <property type="term" value="P:cobalamin biosynthetic process"/>
    <property type="evidence" value="ECO:0007669"/>
    <property type="project" value="UniProtKB-UniRule"/>
</dbReference>
<evidence type="ECO:0000256" key="1">
    <source>
        <dbReference type="ARBA" id="ARBA00004651"/>
    </source>
</evidence>
<evidence type="ECO:0000256" key="8">
    <source>
        <dbReference type="ARBA" id="ARBA00023136"/>
    </source>
</evidence>
<comment type="function">
    <text evidence="9">Converts cobyric acid to cobinamide by the addition of aminopropanol on the F carboxylic group.</text>
</comment>
<keyword evidence="7 9" id="KW-1133">Transmembrane helix</keyword>
<accession>A0A7W8QRE5</accession>
<keyword evidence="11" id="KW-1185">Reference proteome</keyword>
<evidence type="ECO:0000313" key="11">
    <source>
        <dbReference type="Proteomes" id="UP000572635"/>
    </source>
</evidence>
<dbReference type="UniPathway" id="UPA00148"/>
<keyword evidence="6 9" id="KW-0812">Transmembrane</keyword>
<dbReference type="Proteomes" id="UP000572635">
    <property type="component" value="Unassembled WGS sequence"/>
</dbReference>
<evidence type="ECO:0000256" key="7">
    <source>
        <dbReference type="ARBA" id="ARBA00022989"/>
    </source>
</evidence>
<dbReference type="EMBL" id="JACHDB010000002">
    <property type="protein sequence ID" value="MBB5435227.1"/>
    <property type="molecule type" value="Genomic_DNA"/>
</dbReference>
<organism evidence="10 11">
    <name type="scientific">Nocardiopsis composta</name>
    <dbReference type="NCBI Taxonomy" id="157465"/>
    <lineage>
        <taxon>Bacteria</taxon>
        <taxon>Bacillati</taxon>
        <taxon>Actinomycetota</taxon>
        <taxon>Actinomycetes</taxon>
        <taxon>Streptosporangiales</taxon>
        <taxon>Nocardiopsidaceae</taxon>
        <taxon>Nocardiopsis</taxon>
    </lineage>
</organism>
<dbReference type="GO" id="GO:0015420">
    <property type="term" value="F:ABC-type vitamin B12 transporter activity"/>
    <property type="evidence" value="ECO:0007669"/>
    <property type="project" value="UniProtKB-UniRule"/>
</dbReference>
<evidence type="ECO:0000256" key="4">
    <source>
        <dbReference type="ARBA" id="ARBA00022475"/>
    </source>
</evidence>
<comment type="similarity">
    <text evidence="3 9">Belongs to the CobD/CbiB family.</text>
</comment>
<dbReference type="PANTHER" id="PTHR34308">
    <property type="entry name" value="COBALAMIN BIOSYNTHESIS PROTEIN CBIB"/>
    <property type="match status" value="1"/>
</dbReference>
<dbReference type="InterPro" id="IPR004485">
    <property type="entry name" value="Cobalamin_biosynth_CobD/CbiB"/>
</dbReference>
<reference evidence="10 11" key="1">
    <citation type="submission" date="2020-08" db="EMBL/GenBank/DDBJ databases">
        <title>Sequencing the genomes of 1000 actinobacteria strains.</title>
        <authorList>
            <person name="Klenk H.-P."/>
        </authorList>
    </citation>
    <scope>NUCLEOTIDE SEQUENCE [LARGE SCALE GENOMIC DNA]</scope>
    <source>
        <strain evidence="10 11">DSM 44551</strain>
    </source>
</reference>
<dbReference type="GO" id="GO:0005886">
    <property type="term" value="C:plasma membrane"/>
    <property type="evidence" value="ECO:0007669"/>
    <property type="project" value="UniProtKB-SubCell"/>
</dbReference>
<gene>
    <name evidence="9" type="primary">cobD</name>
    <name evidence="10" type="ORF">HDA36_005375</name>
</gene>
<dbReference type="AlphaFoldDB" id="A0A7W8QRE5"/>
<protein>
    <recommendedName>
        <fullName evidence="9">Cobalamin biosynthesis protein CobD</fullName>
    </recommendedName>
</protein>
<evidence type="ECO:0000256" key="2">
    <source>
        <dbReference type="ARBA" id="ARBA00004953"/>
    </source>
</evidence>
<keyword evidence="10" id="KW-0436">Ligase</keyword>
<dbReference type="GO" id="GO:0016874">
    <property type="term" value="F:ligase activity"/>
    <property type="evidence" value="ECO:0007669"/>
    <property type="project" value="UniProtKB-KW"/>
</dbReference>
<dbReference type="Pfam" id="PF03186">
    <property type="entry name" value="CobD_Cbib"/>
    <property type="match status" value="1"/>
</dbReference>
<proteinExistence type="inferred from homology"/>
<name>A0A7W8QRE5_9ACTN</name>
<comment type="caution">
    <text evidence="10">The sequence shown here is derived from an EMBL/GenBank/DDBJ whole genome shotgun (WGS) entry which is preliminary data.</text>
</comment>
<keyword evidence="4 9" id="KW-1003">Cell membrane</keyword>
<dbReference type="HAMAP" id="MF_00024">
    <property type="entry name" value="CobD_CbiB"/>
    <property type="match status" value="1"/>
</dbReference>
<evidence type="ECO:0000313" key="10">
    <source>
        <dbReference type="EMBL" id="MBB5435227.1"/>
    </source>
</evidence>
<keyword evidence="5 9" id="KW-0169">Cobalamin biosynthesis</keyword>